<name>A0A7I4CQX3_PHYPA</name>
<dbReference type="InterPro" id="IPR033551">
    <property type="entry name" value="DRC7/lobo"/>
</dbReference>
<dbReference type="EnsemblPlants" id="Pp3c25_5830V3.2">
    <property type="protein sequence ID" value="Pp3c25_5830V3.2"/>
    <property type="gene ID" value="Pp3c25_5830"/>
</dbReference>
<feature type="region of interest" description="Disordered" evidence="1">
    <location>
        <begin position="1"/>
        <end position="24"/>
    </location>
</feature>
<dbReference type="GO" id="GO:0048870">
    <property type="term" value="P:cell motility"/>
    <property type="evidence" value="ECO:0000318"/>
    <property type="project" value="GO_Central"/>
</dbReference>
<dbReference type="PANTHER" id="PTHR35249">
    <property type="entry name" value="DYNEIN REGULATORY COMPLEX SUBUNIT 7"/>
    <property type="match status" value="1"/>
</dbReference>
<evidence type="ECO:0000256" key="1">
    <source>
        <dbReference type="SAM" id="MobiDB-lite"/>
    </source>
</evidence>
<dbReference type="SUPFAM" id="SSF52058">
    <property type="entry name" value="L domain-like"/>
    <property type="match status" value="1"/>
</dbReference>
<protein>
    <submittedName>
        <fullName evidence="2">Uncharacterized protein</fullName>
    </submittedName>
</protein>
<reference evidence="2 3" key="1">
    <citation type="journal article" date="2008" name="Science">
        <title>The Physcomitrella genome reveals evolutionary insights into the conquest of land by plants.</title>
        <authorList>
            <person name="Rensing S."/>
            <person name="Lang D."/>
            <person name="Zimmer A."/>
            <person name="Terry A."/>
            <person name="Salamov A."/>
            <person name="Shapiro H."/>
            <person name="Nishiyama T."/>
            <person name="Perroud P.-F."/>
            <person name="Lindquist E."/>
            <person name="Kamisugi Y."/>
            <person name="Tanahashi T."/>
            <person name="Sakakibara K."/>
            <person name="Fujita T."/>
            <person name="Oishi K."/>
            <person name="Shin-I T."/>
            <person name="Kuroki Y."/>
            <person name="Toyoda A."/>
            <person name="Suzuki Y."/>
            <person name="Hashimoto A."/>
            <person name="Yamaguchi K."/>
            <person name="Sugano A."/>
            <person name="Kohara Y."/>
            <person name="Fujiyama A."/>
            <person name="Anterola A."/>
            <person name="Aoki S."/>
            <person name="Ashton N."/>
            <person name="Barbazuk W.B."/>
            <person name="Barker E."/>
            <person name="Bennetzen J."/>
            <person name="Bezanilla M."/>
            <person name="Blankenship R."/>
            <person name="Cho S.H."/>
            <person name="Dutcher S."/>
            <person name="Estelle M."/>
            <person name="Fawcett J.A."/>
            <person name="Gundlach H."/>
            <person name="Hanada K."/>
            <person name="Heyl A."/>
            <person name="Hicks K.A."/>
            <person name="Hugh J."/>
            <person name="Lohr M."/>
            <person name="Mayer K."/>
            <person name="Melkozernov A."/>
            <person name="Murata T."/>
            <person name="Nelson D."/>
            <person name="Pils B."/>
            <person name="Prigge M."/>
            <person name="Reiss B."/>
            <person name="Renner T."/>
            <person name="Rombauts S."/>
            <person name="Rushton P."/>
            <person name="Sanderfoot A."/>
            <person name="Schween G."/>
            <person name="Shiu S.-H."/>
            <person name="Stueber K."/>
            <person name="Theodoulou F.L."/>
            <person name="Tu H."/>
            <person name="Van de Peer Y."/>
            <person name="Verrier P.J."/>
            <person name="Waters E."/>
            <person name="Wood A."/>
            <person name="Yang L."/>
            <person name="Cove D."/>
            <person name="Cuming A."/>
            <person name="Hasebe M."/>
            <person name="Lucas S."/>
            <person name="Mishler D.B."/>
            <person name="Reski R."/>
            <person name="Grigoriev I."/>
            <person name="Quatrano R.S."/>
            <person name="Boore J.L."/>
        </authorList>
    </citation>
    <scope>NUCLEOTIDE SEQUENCE [LARGE SCALE GENOMIC DNA]</scope>
    <source>
        <strain evidence="2 3">cv. Gransden 2004</strain>
    </source>
</reference>
<dbReference type="EMBL" id="ABEU02000025">
    <property type="status" value="NOT_ANNOTATED_CDS"/>
    <property type="molecule type" value="Genomic_DNA"/>
</dbReference>
<dbReference type="SUPFAM" id="SSF117281">
    <property type="entry name" value="Kelch motif"/>
    <property type="match status" value="1"/>
</dbReference>
<evidence type="ECO:0000313" key="3">
    <source>
        <dbReference type="Proteomes" id="UP000006727"/>
    </source>
</evidence>
<dbReference type="GO" id="GO:0031514">
    <property type="term" value="C:motile cilium"/>
    <property type="evidence" value="ECO:0000318"/>
    <property type="project" value="GO_Central"/>
</dbReference>
<evidence type="ECO:0000313" key="2">
    <source>
        <dbReference type="EnsemblPlants" id="Pp3c25_5830V3.2"/>
    </source>
</evidence>
<dbReference type="PANTHER" id="PTHR35249:SF2">
    <property type="entry name" value="DYNEIN REGULATORY COMPLEX SUBUNIT 7"/>
    <property type="match status" value="1"/>
</dbReference>
<dbReference type="Pfam" id="PF24681">
    <property type="entry name" value="Kelch_KLHDC2_KLHL20_DRC7"/>
    <property type="match status" value="1"/>
</dbReference>
<dbReference type="Gramene" id="Pp3c25_5830V3.2">
    <property type="protein sequence ID" value="Pp3c25_5830V3.2"/>
    <property type="gene ID" value="Pp3c25_5830"/>
</dbReference>
<organism evidence="2 3">
    <name type="scientific">Physcomitrium patens</name>
    <name type="common">Spreading-leaved earth moss</name>
    <name type="synonym">Physcomitrella patens</name>
    <dbReference type="NCBI Taxonomy" id="3218"/>
    <lineage>
        <taxon>Eukaryota</taxon>
        <taxon>Viridiplantae</taxon>
        <taxon>Streptophyta</taxon>
        <taxon>Embryophyta</taxon>
        <taxon>Bryophyta</taxon>
        <taxon>Bryophytina</taxon>
        <taxon>Bryopsida</taxon>
        <taxon>Funariidae</taxon>
        <taxon>Funariales</taxon>
        <taxon>Funariaceae</taxon>
        <taxon>Physcomitrium</taxon>
    </lineage>
</organism>
<dbReference type="InParanoid" id="A0A7I4CQX3"/>
<dbReference type="InterPro" id="IPR015915">
    <property type="entry name" value="Kelch-typ_b-propeller"/>
</dbReference>
<dbReference type="Proteomes" id="UP000006727">
    <property type="component" value="Chromosome 25"/>
</dbReference>
<keyword evidence="3" id="KW-1185">Reference proteome</keyword>
<accession>A0A7I4CQX3</accession>
<reference evidence="2" key="3">
    <citation type="submission" date="2020-12" db="UniProtKB">
        <authorList>
            <consortium name="EnsemblPlants"/>
        </authorList>
    </citation>
    <scope>IDENTIFICATION</scope>
</reference>
<dbReference type="AlphaFoldDB" id="A0A7I4CQX3"/>
<sequence length="612" mass="70244">MSNKPPSPALAGRPGSPQLKKPSMEKIKARMVECRRSFKLNFSNMNMWEIPLKFVHMAKHIGITLINEINLTKNHFQVLPLDMAETKHMRVLILKNNRFAEIPRIAFTFNKLQVDELYGINYLTLIWGRPVTNGDPPSCRDGHAAAFDGTHRLFFFGGRSEEQKLLNDFYYLDLRCMSWVKPLLEGASLHAREGASMVAVGDKIMIFGGRGAKQRFNDLHILDAKTWTWNPQTTRGSRPNPRQNAAMVVKDNILYIHGGRSDLIFDDMYVMSTVNFIWIKVNQTGLEPRYGHTAKIMNNKFYIVGGMSKSGAAKTSMFFMGLPPVDNLEEITSQQAMLLPLVERMQLAYHETHSWIEIDTELSPKPASSFCFHKDLLLVLQNRDDSEEQVTVEGFADSAVWDVYLETDAATLKPKLRGLPRSYQFLTDADIRLQDHVQKWQKRFEQLYRDRRAWRIVIQNEAGIPKFLSSVIRPSQLKYPEFFYWEGLCDFLPGFLKYEPLENPLDFPKYLPSPSTILQWAKADSFDFATVMVSLLLGVGYNAMCVCGYAPIDITTCNEVSLADVPKKYDIIVQPIFNAMYLEKKRMEQNLLRQKFVADFNDTNLEVILKTS</sequence>
<reference evidence="2 3" key="2">
    <citation type="journal article" date="2018" name="Plant J.">
        <title>The Physcomitrella patens chromosome-scale assembly reveals moss genome structure and evolution.</title>
        <authorList>
            <person name="Lang D."/>
            <person name="Ullrich K.K."/>
            <person name="Murat F."/>
            <person name="Fuchs J."/>
            <person name="Jenkins J."/>
            <person name="Haas F.B."/>
            <person name="Piednoel M."/>
            <person name="Gundlach H."/>
            <person name="Van Bel M."/>
            <person name="Meyberg R."/>
            <person name="Vives C."/>
            <person name="Morata J."/>
            <person name="Symeonidi A."/>
            <person name="Hiss M."/>
            <person name="Muchero W."/>
            <person name="Kamisugi Y."/>
            <person name="Saleh O."/>
            <person name="Blanc G."/>
            <person name="Decker E.L."/>
            <person name="van Gessel N."/>
            <person name="Grimwood J."/>
            <person name="Hayes R.D."/>
            <person name="Graham S.W."/>
            <person name="Gunter L.E."/>
            <person name="McDaniel S.F."/>
            <person name="Hoernstein S.N.W."/>
            <person name="Larsson A."/>
            <person name="Li F.W."/>
            <person name="Perroud P.F."/>
            <person name="Phillips J."/>
            <person name="Ranjan P."/>
            <person name="Rokshar D.S."/>
            <person name="Rothfels C.J."/>
            <person name="Schneider L."/>
            <person name="Shu S."/>
            <person name="Stevenson D.W."/>
            <person name="Thummler F."/>
            <person name="Tillich M."/>
            <person name="Villarreal Aguilar J.C."/>
            <person name="Widiez T."/>
            <person name="Wong G.K."/>
            <person name="Wymore A."/>
            <person name="Zhang Y."/>
            <person name="Zimmer A.D."/>
            <person name="Quatrano R.S."/>
            <person name="Mayer K.F.X."/>
            <person name="Goodstein D."/>
            <person name="Casacuberta J.M."/>
            <person name="Vandepoele K."/>
            <person name="Reski R."/>
            <person name="Cuming A.C."/>
            <person name="Tuskan G.A."/>
            <person name="Maumus F."/>
            <person name="Salse J."/>
            <person name="Schmutz J."/>
            <person name="Rensing S.A."/>
        </authorList>
    </citation>
    <scope>NUCLEOTIDE SEQUENCE [LARGE SCALE GENOMIC DNA]</scope>
    <source>
        <strain evidence="2 3">cv. Gransden 2004</strain>
    </source>
</reference>
<dbReference type="Gene3D" id="2.120.10.80">
    <property type="entry name" value="Kelch-type beta propeller"/>
    <property type="match status" value="1"/>
</dbReference>
<proteinExistence type="predicted"/>